<proteinExistence type="predicted"/>
<evidence type="ECO:0000313" key="2">
    <source>
        <dbReference type="EMBL" id="KAG0007371.1"/>
    </source>
</evidence>
<evidence type="ECO:0000313" key="3">
    <source>
        <dbReference type="Proteomes" id="UP000703661"/>
    </source>
</evidence>
<feature type="compositionally biased region" description="Basic and acidic residues" evidence="1">
    <location>
        <begin position="42"/>
        <end position="81"/>
    </location>
</feature>
<dbReference type="Proteomes" id="UP000703661">
    <property type="component" value="Unassembled WGS sequence"/>
</dbReference>
<protein>
    <submittedName>
        <fullName evidence="2">Uncharacterized protein</fullName>
    </submittedName>
</protein>
<organism evidence="2 3">
    <name type="scientific">Entomortierella chlamydospora</name>
    <dbReference type="NCBI Taxonomy" id="101097"/>
    <lineage>
        <taxon>Eukaryota</taxon>
        <taxon>Fungi</taxon>
        <taxon>Fungi incertae sedis</taxon>
        <taxon>Mucoromycota</taxon>
        <taxon>Mortierellomycotina</taxon>
        <taxon>Mortierellomycetes</taxon>
        <taxon>Mortierellales</taxon>
        <taxon>Mortierellaceae</taxon>
        <taxon>Entomortierella</taxon>
    </lineage>
</organism>
<dbReference type="EMBL" id="JAAAID010002384">
    <property type="protein sequence ID" value="KAG0007371.1"/>
    <property type="molecule type" value="Genomic_DNA"/>
</dbReference>
<comment type="caution">
    <text evidence="2">The sequence shown here is derived from an EMBL/GenBank/DDBJ whole genome shotgun (WGS) entry which is preliminary data.</text>
</comment>
<reference evidence="2" key="1">
    <citation type="journal article" date="2020" name="Fungal Divers.">
        <title>Resolving the Mortierellaceae phylogeny through synthesis of multi-gene phylogenetics and phylogenomics.</title>
        <authorList>
            <person name="Vandepol N."/>
            <person name="Liber J."/>
            <person name="Desiro A."/>
            <person name="Na H."/>
            <person name="Kennedy M."/>
            <person name="Barry K."/>
            <person name="Grigoriev I.V."/>
            <person name="Miller A.N."/>
            <person name="O'Donnell K."/>
            <person name="Stajich J.E."/>
            <person name="Bonito G."/>
        </authorList>
    </citation>
    <scope>NUCLEOTIDE SEQUENCE</scope>
    <source>
        <strain evidence="2">NRRL 2769</strain>
    </source>
</reference>
<evidence type="ECO:0000256" key="1">
    <source>
        <dbReference type="SAM" id="MobiDB-lite"/>
    </source>
</evidence>
<accession>A0A9P6SVW4</accession>
<gene>
    <name evidence="2" type="ORF">BGZ80_004735</name>
</gene>
<name>A0A9P6SVW4_9FUNG</name>
<sequence length="134" mass="14966">MSLLRHTARRSFNAVLANNTTAFSRLTIARGFADHSPQSRGQDNEIKHAPGWRSEDASESEANVKADREDRTPDTNTEHLQRESVEHLMNQVDHAIHGLKEEVQSAKTNVVKNAKEYANKASETVGSVADKFKK</sequence>
<feature type="region of interest" description="Disordered" evidence="1">
    <location>
        <begin position="33"/>
        <end position="81"/>
    </location>
</feature>
<dbReference type="AlphaFoldDB" id="A0A9P6SVW4"/>
<keyword evidence="3" id="KW-1185">Reference proteome</keyword>